<comment type="caution">
    <text evidence="1">The sequence shown here is derived from an EMBL/GenBank/DDBJ whole genome shotgun (WGS) entry which is preliminary data.</text>
</comment>
<evidence type="ECO:0000313" key="2">
    <source>
        <dbReference type="Proteomes" id="UP001602058"/>
    </source>
</evidence>
<evidence type="ECO:0000313" key="1">
    <source>
        <dbReference type="EMBL" id="MFF4524034.1"/>
    </source>
</evidence>
<reference evidence="1 2" key="1">
    <citation type="submission" date="2024-10" db="EMBL/GenBank/DDBJ databases">
        <title>The Natural Products Discovery Center: Release of the First 8490 Sequenced Strains for Exploring Actinobacteria Biosynthetic Diversity.</title>
        <authorList>
            <person name="Kalkreuter E."/>
            <person name="Kautsar S.A."/>
            <person name="Yang D."/>
            <person name="Bader C.D."/>
            <person name="Teijaro C.N."/>
            <person name="Fluegel L."/>
            <person name="Davis C.M."/>
            <person name="Simpson J.R."/>
            <person name="Lauterbach L."/>
            <person name="Steele A.D."/>
            <person name="Gui C."/>
            <person name="Meng S."/>
            <person name="Li G."/>
            <person name="Viehrig K."/>
            <person name="Ye F."/>
            <person name="Su P."/>
            <person name="Kiefer A.F."/>
            <person name="Nichols A."/>
            <person name="Cepeda A.J."/>
            <person name="Yan W."/>
            <person name="Fan B."/>
            <person name="Jiang Y."/>
            <person name="Adhikari A."/>
            <person name="Zheng C.-J."/>
            <person name="Schuster L."/>
            <person name="Cowan T.M."/>
            <person name="Smanski M.J."/>
            <person name="Chevrette M.G."/>
            <person name="De Carvalho L.P.S."/>
            <person name="Shen B."/>
        </authorList>
    </citation>
    <scope>NUCLEOTIDE SEQUENCE [LARGE SCALE GENOMIC DNA]</scope>
    <source>
        <strain evidence="1 2">NPDC001390</strain>
    </source>
</reference>
<dbReference type="RefSeq" id="WP_350951408.1">
    <property type="nucleotide sequence ID" value="NZ_JBEOYX010000002.1"/>
</dbReference>
<accession>A0ABW6UL13</accession>
<sequence length="103" mass="11283">MSSIPLSDIAAIVTAARVQGPPTLRADPDGRPVRVLTLRGPRPGELYDFTLDDGHRRWRLESVSHESGIDMHGRTLGKRLSARLNVLRGTAAEHFGQRPPALP</sequence>
<keyword evidence="2" id="KW-1185">Reference proteome</keyword>
<organism evidence="1 2">
    <name type="scientific">Streptomyces bluensis</name>
    <dbReference type="NCBI Taxonomy" id="33897"/>
    <lineage>
        <taxon>Bacteria</taxon>
        <taxon>Bacillati</taxon>
        <taxon>Actinomycetota</taxon>
        <taxon>Actinomycetes</taxon>
        <taxon>Kitasatosporales</taxon>
        <taxon>Streptomycetaceae</taxon>
        <taxon>Streptomyces</taxon>
    </lineage>
</organism>
<gene>
    <name evidence="1" type="ORF">ACFY1D_21835</name>
</gene>
<protein>
    <submittedName>
        <fullName evidence="1">Uncharacterized protein</fullName>
    </submittedName>
</protein>
<dbReference type="EMBL" id="JBIAWJ010000011">
    <property type="protein sequence ID" value="MFF4524034.1"/>
    <property type="molecule type" value="Genomic_DNA"/>
</dbReference>
<dbReference type="Proteomes" id="UP001602058">
    <property type="component" value="Unassembled WGS sequence"/>
</dbReference>
<proteinExistence type="predicted"/>
<name>A0ABW6UL13_9ACTN</name>